<keyword evidence="2" id="KW-0378">Hydrolase</keyword>
<feature type="non-terminal residue" evidence="2">
    <location>
        <position position="259"/>
    </location>
</feature>
<evidence type="ECO:0000313" key="3">
    <source>
        <dbReference type="Proteomes" id="UP001439008"/>
    </source>
</evidence>
<dbReference type="InterPro" id="IPR001619">
    <property type="entry name" value="Sec1-like"/>
</dbReference>
<dbReference type="EMBL" id="JBDODL010000368">
    <property type="protein sequence ID" value="MES1919695.1"/>
    <property type="molecule type" value="Genomic_DNA"/>
</dbReference>
<dbReference type="EC" id="3.6.4.13" evidence="2"/>
<dbReference type="Gene3D" id="3.40.50.2060">
    <property type="match status" value="1"/>
</dbReference>
<protein>
    <submittedName>
        <fullName evidence="2">Syntaxin-binding protein 1</fullName>
        <ecNumber evidence="2">3.6.4.13</ecNumber>
    </submittedName>
</protein>
<proteinExistence type="inferred from homology"/>
<dbReference type="InterPro" id="IPR036045">
    <property type="entry name" value="Sec1-like_sf"/>
</dbReference>
<dbReference type="SUPFAM" id="SSF56815">
    <property type="entry name" value="Sec1/munc18-like (SM) proteins"/>
    <property type="match status" value="1"/>
</dbReference>
<reference evidence="2 3" key="1">
    <citation type="journal article" date="2024" name="BMC Biol.">
        <title>Comparative genomics of Ascetosporea gives new insight into the evolutionary basis for animal parasitism in Rhizaria.</title>
        <authorList>
            <person name="Hiltunen Thoren M."/>
            <person name="Onut-Brannstrom I."/>
            <person name="Alfjorden A."/>
            <person name="Peckova H."/>
            <person name="Swords F."/>
            <person name="Hooper C."/>
            <person name="Holzer A.S."/>
            <person name="Bass D."/>
            <person name="Burki F."/>
        </authorList>
    </citation>
    <scope>NUCLEOTIDE SEQUENCE [LARGE SCALE GENOMIC DNA]</scope>
    <source>
        <strain evidence="2">20-A016</strain>
    </source>
</reference>
<dbReference type="GO" id="GO:0016787">
    <property type="term" value="F:hydrolase activity"/>
    <property type="evidence" value="ECO:0007669"/>
    <property type="project" value="UniProtKB-KW"/>
</dbReference>
<dbReference type="InterPro" id="IPR043154">
    <property type="entry name" value="Sec-1-like_dom1"/>
</dbReference>
<dbReference type="Gene3D" id="3.40.50.1910">
    <property type="match status" value="1"/>
</dbReference>
<comment type="caution">
    <text evidence="2">The sequence shown here is derived from an EMBL/GenBank/DDBJ whole genome shotgun (WGS) entry which is preliminary data.</text>
</comment>
<sequence length="259" mass="30286">MSAGLKETVYDFLRYNMIEPCCGDKKDYVALITDQSTLQMISSVCSVHDINLAGVGVVLNLKFKRDQMPVSAIYFVNPTPKNVRKICNDFTKKRSMYRKVHLFFNGHVSGESMEMIRRNTRLVEKLSTLKEVNIHFFVEEDRVFSLRRASLQTMYPISKKRTAKELKDIAKGLASLCLTMNEFPYVRYMKSSECCENIARYFNDKIDSKIRKLSDWEYREKRAILLILDRNYDKVSPLMHEYTYKAMVADLLTLDKNFV</sequence>
<evidence type="ECO:0000256" key="1">
    <source>
        <dbReference type="ARBA" id="ARBA00009884"/>
    </source>
</evidence>
<dbReference type="Pfam" id="PF00995">
    <property type="entry name" value="Sec1"/>
    <property type="match status" value="1"/>
</dbReference>
<keyword evidence="3" id="KW-1185">Reference proteome</keyword>
<comment type="similarity">
    <text evidence="1">Belongs to the STXBP/unc-18/SEC1 family.</text>
</comment>
<evidence type="ECO:0000313" key="2">
    <source>
        <dbReference type="EMBL" id="MES1919695.1"/>
    </source>
</evidence>
<dbReference type="GO" id="GO:0003724">
    <property type="term" value="F:RNA helicase activity"/>
    <property type="evidence" value="ECO:0007669"/>
    <property type="project" value="UniProtKB-EC"/>
</dbReference>
<name>A0ABV2AJ55_9EUKA</name>
<dbReference type="PANTHER" id="PTHR11679">
    <property type="entry name" value="VESICLE PROTEIN SORTING-ASSOCIATED"/>
    <property type="match status" value="1"/>
</dbReference>
<gene>
    <name evidence="2" type="primary">STXBP1</name>
    <name evidence="2" type="ORF">MHBO_001480</name>
</gene>
<dbReference type="InterPro" id="IPR027482">
    <property type="entry name" value="Sec1-like_dom2"/>
</dbReference>
<accession>A0ABV2AJ55</accession>
<dbReference type="Proteomes" id="UP001439008">
    <property type="component" value="Unassembled WGS sequence"/>
</dbReference>
<organism evidence="2 3">
    <name type="scientific">Bonamia ostreae</name>
    <dbReference type="NCBI Taxonomy" id="126728"/>
    <lineage>
        <taxon>Eukaryota</taxon>
        <taxon>Sar</taxon>
        <taxon>Rhizaria</taxon>
        <taxon>Endomyxa</taxon>
        <taxon>Ascetosporea</taxon>
        <taxon>Haplosporida</taxon>
        <taxon>Bonamia</taxon>
    </lineage>
</organism>